<dbReference type="PANTHER" id="PTHR31252:SF11">
    <property type="entry name" value="DUF4419 DOMAIN-CONTAINING PROTEIN"/>
    <property type="match status" value="1"/>
</dbReference>
<protein>
    <submittedName>
        <fullName evidence="1">15836_t:CDS:1</fullName>
    </submittedName>
</protein>
<organism evidence="1 2">
    <name type="scientific">Gigaspora margarita</name>
    <dbReference type="NCBI Taxonomy" id="4874"/>
    <lineage>
        <taxon>Eukaryota</taxon>
        <taxon>Fungi</taxon>
        <taxon>Fungi incertae sedis</taxon>
        <taxon>Mucoromycota</taxon>
        <taxon>Glomeromycotina</taxon>
        <taxon>Glomeromycetes</taxon>
        <taxon>Diversisporales</taxon>
        <taxon>Gigasporaceae</taxon>
        <taxon>Gigaspora</taxon>
    </lineage>
</organism>
<dbReference type="InterPro" id="IPR025533">
    <property type="entry name" value="DUF4419"/>
</dbReference>
<comment type="caution">
    <text evidence="1">The sequence shown here is derived from an EMBL/GenBank/DDBJ whole genome shotgun (WGS) entry which is preliminary data.</text>
</comment>
<dbReference type="Pfam" id="PF14388">
    <property type="entry name" value="DUF4419"/>
    <property type="match status" value="1"/>
</dbReference>
<evidence type="ECO:0000313" key="2">
    <source>
        <dbReference type="Proteomes" id="UP000789901"/>
    </source>
</evidence>
<dbReference type="Proteomes" id="UP000789901">
    <property type="component" value="Unassembled WGS sequence"/>
</dbReference>
<proteinExistence type="predicted"/>
<sequence length="383" mass="43390">MTSIIRQNDNSRSTQKITDKVIPKNELLEHVDIKDYYGPNLKFHTKSFDYMKNLDSNLTKIIKLPATQHGLISAIIHAYTLHQHLRISPDDIWLTVAQGVSKHIWINKERFRHLFVDHEGQKIIEVDARDFLFYNNEIISGDWLRAIEQLSDNVDRQIKISGLKQLLECDFSTSTNASTTASKIVLLDSMKGYFLFKLRGGCGIPKVTLEGTLTDWLHLQEKVGKLCTLGLDLDFWLDRLEPVIAQFTETYKGNVGERYWSMIVSQVPLGSFETKDTWSGWIGSLLPYDAKNSKITKNMITGDDVPSGLVSVPVEFKLDGQISNFNLNCVAGFLGARQDIVDGEYIVSPVIGWHVTDRRVMCKSRAGSYIVGGCQDADRCRNQ</sequence>
<evidence type="ECO:0000313" key="1">
    <source>
        <dbReference type="EMBL" id="CAG8544246.1"/>
    </source>
</evidence>
<reference evidence="1 2" key="1">
    <citation type="submission" date="2021-06" db="EMBL/GenBank/DDBJ databases">
        <authorList>
            <person name="Kallberg Y."/>
            <person name="Tangrot J."/>
            <person name="Rosling A."/>
        </authorList>
    </citation>
    <scope>NUCLEOTIDE SEQUENCE [LARGE SCALE GENOMIC DNA]</scope>
    <source>
        <strain evidence="1 2">120-4 pot B 10/14</strain>
    </source>
</reference>
<name>A0ABN7U9N5_GIGMA</name>
<dbReference type="EMBL" id="CAJVQB010001639">
    <property type="protein sequence ID" value="CAG8544246.1"/>
    <property type="molecule type" value="Genomic_DNA"/>
</dbReference>
<dbReference type="PANTHER" id="PTHR31252">
    <property type="entry name" value="DUF4419 DOMAIN-CONTAINING PROTEIN"/>
    <property type="match status" value="1"/>
</dbReference>
<accession>A0ABN7U9N5</accession>
<gene>
    <name evidence="1" type="ORF">GMARGA_LOCUS4236</name>
</gene>
<keyword evidence="2" id="KW-1185">Reference proteome</keyword>